<accession>A0A8H4VY06</accession>
<dbReference type="InterPro" id="IPR000648">
    <property type="entry name" value="Oxysterol-bd"/>
</dbReference>
<reference evidence="4 5" key="1">
    <citation type="submission" date="2020-03" db="EMBL/GenBank/DDBJ databases">
        <title>Draft Genome Sequence of Cudoniella acicularis.</title>
        <authorList>
            <person name="Buettner E."/>
            <person name="Kellner H."/>
        </authorList>
    </citation>
    <scope>NUCLEOTIDE SEQUENCE [LARGE SCALE GENOMIC DNA]</scope>
    <source>
        <strain evidence="4 5">DSM 108380</strain>
    </source>
</reference>
<dbReference type="Gene3D" id="2.40.160.120">
    <property type="match status" value="1"/>
</dbReference>
<dbReference type="GO" id="GO:0016020">
    <property type="term" value="C:membrane"/>
    <property type="evidence" value="ECO:0007669"/>
    <property type="project" value="TreeGrafter"/>
</dbReference>
<dbReference type="Proteomes" id="UP000566819">
    <property type="component" value="Unassembled WGS sequence"/>
</dbReference>
<dbReference type="EMBL" id="JAAMPI010001160">
    <property type="protein sequence ID" value="KAF4626397.1"/>
    <property type="molecule type" value="Genomic_DNA"/>
</dbReference>
<dbReference type="PROSITE" id="PS01013">
    <property type="entry name" value="OSBP"/>
    <property type="match status" value="1"/>
</dbReference>
<dbReference type="PANTHER" id="PTHR10972:SF212">
    <property type="entry name" value="OXYSTEROL-BINDING PROTEIN-LIKE PROTEIN 1"/>
    <property type="match status" value="1"/>
</dbReference>
<dbReference type="FunFam" id="2.40.160.120:FF:000016">
    <property type="entry name" value="Oxysterol binding protein (Orp8), putative"/>
    <property type="match status" value="1"/>
</dbReference>
<comment type="similarity">
    <text evidence="1 2">Belongs to the OSBP family.</text>
</comment>
<feature type="compositionally biased region" description="Low complexity" evidence="3">
    <location>
        <begin position="190"/>
        <end position="210"/>
    </location>
</feature>
<gene>
    <name evidence="4" type="ORF">G7Y89_g11760</name>
</gene>
<dbReference type="OrthoDB" id="48057at2759"/>
<evidence type="ECO:0008006" key="6">
    <source>
        <dbReference type="Google" id="ProtNLM"/>
    </source>
</evidence>
<comment type="caution">
    <text evidence="4">The sequence shown here is derived from an EMBL/GenBank/DDBJ whole genome shotgun (WGS) entry which is preliminary data.</text>
</comment>
<dbReference type="Gene3D" id="3.30.70.3490">
    <property type="match status" value="1"/>
</dbReference>
<dbReference type="PANTHER" id="PTHR10972">
    <property type="entry name" value="OXYSTEROL-BINDING PROTEIN-RELATED"/>
    <property type="match status" value="1"/>
</dbReference>
<protein>
    <recommendedName>
        <fullName evidence="6">Oxysterol-binding protein</fullName>
    </recommendedName>
</protein>
<feature type="compositionally biased region" description="Low complexity" evidence="3">
    <location>
        <begin position="335"/>
        <end position="348"/>
    </location>
</feature>
<proteinExistence type="inferred from homology"/>
<dbReference type="GO" id="GO:0005829">
    <property type="term" value="C:cytosol"/>
    <property type="evidence" value="ECO:0007669"/>
    <property type="project" value="TreeGrafter"/>
</dbReference>
<evidence type="ECO:0000256" key="2">
    <source>
        <dbReference type="RuleBase" id="RU003844"/>
    </source>
</evidence>
<evidence type="ECO:0000313" key="4">
    <source>
        <dbReference type="EMBL" id="KAF4626397.1"/>
    </source>
</evidence>
<feature type="region of interest" description="Disordered" evidence="3">
    <location>
        <begin position="186"/>
        <end position="214"/>
    </location>
</feature>
<dbReference type="SUPFAM" id="SSF144000">
    <property type="entry name" value="Oxysterol-binding protein-like"/>
    <property type="match status" value="1"/>
</dbReference>
<dbReference type="InterPro" id="IPR037239">
    <property type="entry name" value="OSBP_sf"/>
</dbReference>
<dbReference type="InterPro" id="IPR018494">
    <property type="entry name" value="Oxysterol-bd_CS"/>
</dbReference>
<dbReference type="AlphaFoldDB" id="A0A8H4VY06"/>
<sequence>MNFKSQFEPKSFQDIGIAAISITGMFHNAAMNIHENGGEVRTEPRGRIDSRAKPLGPDSCHGLGLEAWGASAPSGKRSLVSFTILHLLCVYRHNKSPLRGLHQVVVHLLPRQLQAQGESRYREPLSLSQDKTSLAKPVRSFILSSSAKLPTTSNHDKHFKLFSSSFAQCVLTPCCNLTMASASTSSYENSPASTAPSTSSESSATTAAAEKPPDDTSKLRMFLGILRKFIGVADIASVRFSLPAQLLEPTPNLEYWNYLDQPNTFVAIGDSDDDLDRTMEVLRFWFTKDLKYVKGKPCKPYNSTLGEFFRCNWVVEDNATPIPAIRMQNKSASAASSVKSGKGSPAVSRHASSSTIPKIDGSNGAMAFTKSGKPVKVSYLTEQTSHHPPVSAFYVDCPEKGLTARGFDQLSAKFTGTSIKVTPGEHNLGIFITLAKRDNEQYQLTHPAAHLGGLLRGSLSVTVGDQCYVTCEKTKIKTILHYMEEGWVGKTQNKVEGIVFRYDPANDNKNRIRDVPDKDVLARIQGNWREKMYFSLAPKFILPPEEAQLPNESLKFWSRVTEAISLRQYSRATVLKHELEERQRVKAKEREESATEWSPRFFTGAVTPLGKPELTDDGRELLDGLHQGKFELKPNKFLGA</sequence>
<feature type="region of interest" description="Disordered" evidence="3">
    <location>
        <begin position="335"/>
        <end position="355"/>
    </location>
</feature>
<evidence type="ECO:0000256" key="1">
    <source>
        <dbReference type="ARBA" id="ARBA00008842"/>
    </source>
</evidence>
<keyword evidence="5" id="KW-1185">Reference proteome</keyword>
<evidence type="ECO:0000256" key="3">
    <source>
        <dbReference type="SAM" id="MobiDB-lite"/>
    </source>
</evidence>
<name>A0A8H4VY06_9HELO</name>
<dbReference type="GO" id="GO:0032934">
    <property type="term" value="F:sterol binding"/>
    <property type="evidence" value="ECO:0007669"/>
    <property type="project" value="TreeGrafter"/>
</dbReference>
<dbReference type="Pfam" id="PF01237">
    <property type="entry name" value="Oxysterol_BP"/>
    <property type="match status" value="1"/>
</dbReference>
<evidence type="ECO:0000313" key="5">
    <source>
        <dbReference type="Proteomes" id="UP000566819"/>
    </source>
</evidence>
<organism evidence="4 5">
    <name type="scientific">Cudoniella acicularis</name>
    <dbReference type="NCBI Taxonomy" id="354080"/>
    <lineage>
        <taxon>Eukaryota</taxon>
        <taxon>Fungi</taxon>
        <taxon>Dikarya</taxon>
        <taxon>Ascomycota</taxon>
        <taxon>Pezizomycotina</taxon>
        <taxon>Leotiomycetes</taxon>
        <taxon>Helotiales</taxon>
        <taxon>Tricladiaceae</taxon>
        <taxon>Cudoniella</taxon>
    </lineage>
</organism>